<feature type="transmembrane region" description="Helical" evidence="1">
    <location>
        <begin position="141"/>
        <end position="160"/>
    </location>
</feature>
<gene>
    <name evidence="2" type="ORF">EDC38_2570</name>
</gene>
<name>A0A3N1NTP7_9GAMM</name>
<dbReference type="OrthoDB" id="7858522at2"/>
<dbReference type="Proteomes" id="UP000273643">
    <property type="component" value="Unassembled WGS sequence"/>
</dbReference>
<dbReference type="AlphaFoldDB" id="A0A3N1NTP7"/>
<dbReference type="InterPro" id="IPR026267">
    <property type="entry name" value="YgjV"/>
</dbReference>
<feature type="transmembrane region" description="Helical" evidence="1">
    <location>
        <begin position="96"/>
        <end position="112"/>
    </location>
</feature>
<organism evidence="2 3">
    <name type="scientific">Marinimicrobium koreense</name>
    <dbReference type="NCBI Taxonomy" id="306545"/>
    <lineage>
        <taxon>Bacteria</taxon>
        <taxon>Pseudomonadati</taxon>
        <taxon>Pseudomonadota</taxon>
        <taxon>Gammaproteobacteria</taxon>
        <taxon>Cellvibrionales</taxon>
        <taxon>Cellvibrionaceae</taxon>
        <taxon>Marinimicrobium</taxon>
    </lineage>
</organism>
<keyword evidence="3" id="KW-1185">Reference proteome</keyword>
<comment type="caution">
    <text evidence="2">The sequence shown here is derived from an EMBL/GenBank/DDBJ whole genome shotgun (WGS) entry which is preliminary data.</text>
</comment>
<keyword evidence="1" id="KW-1133">Transmembrane helix</keyword>
<protein>
    <submittedName>
        <fullName evidence="2">Inner membrane protein</fullName>
    </submittedName>
</protein>
<proteinExistence type="predicted"/>
<evidence type="ECO:0000313" key="3">
    <source>
        <dbReference type="Proteomes" id="UP000273643"/>
    </source>
</evidence>
<reference evidence="2 3" key="1">
    <citation type="submission" date="2018-11" db="EMBL/GenBank/DDBJ databases">
        <title>Genomic Encyclopedia of Type Strains, Phase IV (KMG-IV): sequencing the most valuable type-strain genomes for metagenomic binning, comparative biology and taxonomic classification.</title>
        <authorList>
            <person name="Goeker M."/>
        </authorList>
    </citation>
    <scope>NUCLEOTIDE SEQUENCE [LARGE SCALE GENOMIC DNA]</scope>
    <source>
        <strain evidence="2 3">DSM 16974</strain>
    </source>
</reference>
<accession>A0A3N1NTP7</accession>
<evidence type="ECO:0000313" key="2">
    <source>
        <dbReference type="EMBL" id="ROQ18347.1"/>
    </source>
</evidence>
<sequence>MIYTVGQLLGLVSYGLGVYCFFQKDDRKLKVFMFVLQFNNCLHFALIGAPTAVLSSFLSVVRTGLSLKTSSRLVAWLFIAFSVALGWWLVEKPLDWLPVIGACIGTYALFCLTGIQMRLAFLVGACFWLANNIAVGSIGGTLLEVTLISVNSSTIIRLWLAKRR</sequence>
<keyword evidence="1" id="KW-0812">Transmembrane</keyword>
<feature type="transmembrane region" description="Helical" evidence="1">
    <location>
        <begin position="73"/>
        <end position="90"/>
    </location>
</feature>
<evidence type="ECO:0000256" key="1">
    <source>
        <dbReference type="SAM" id="Phobius"/>
    </source>
</evidence>
<dbReference type="PIRSF" id="PIRSF011443">
    <property type="entry name" value="YgjV"/>
    <property type="match status" value="1"/>
</dbReference>
<dbReference type="RefSeq" id="WP_123639264.1">
    <property type="nucleotide sequence ID" value="NZ_RJUK01000002.1"/>
</dbReference>
<feature type="transmembrane region" description="Helical" evidence="1">
    <location>
        <begin position="41"/>
        <end position="61"/>
    </location>
</feature>
<dbReference type="Pfam" id="PF10688">
    <property type="entry name" value="Imp-YgjV"/>
    <property type="match status" value="1"/>
</dbReference>
<dbReference type="InterPro" id="IPR019629">
    <property type="entry name" value="Uncharacterised_HI1736/YgjV"/>
</dbReference>
<dbReference type="EMBL" id="RJUK01000002">
    <property type="protein sequence ID" value="ROQ18347.1"/>
    <property type="molecule type" value="Genomic_DNA"/>
</dbReference>
<keyword evidence="1" id="KW-0472">Membrane</keyword>